<protein>
    <recommendedName>
        <fullName evidence="3">SWIM-type domain-containing protein</fullName>
    </recommendedName>
</protein>
<dbReference type="InterPro" id="IPR052579">
    <property type="entry name" value="Zinc_finger_SWIM"/>
</dbReference>
<feature type="domain" description="SWIM-type" evidence="3">
    <location>
        <begin position="300"/>
        <end position="341"/>
    </location>
</feature>
<organism evidence="4 5">
    <name type="scientific">Phytophthora palmivora</name>
    <dbReference type="NCBI Taxonomy" id="4796"/>
    <lineage>
        <taxon>Eukaryota</taxon>
        <taxon>Sar</taxon>
        <taxon>Stramenopiles</taxon>
        <taxon>Oomycota</taxon>
        <taxon>Peronosporomycetes</taxon>
        <taxon>Peronosporales</taxon>
        <taxon>Peronosporaceae</taxon>
        <taxon>Phytophthora</taxon>
    </lineage>
</organism>
<name>A0A2P4Y0D6_9STRA</name>
<evidence type="ECO:0000313" key="5">
    <source>
        <dbReference type="Proteomes" id="UP000237271"/>
    </source>
</evidence>
<keyword evidence="1" id="KW-0863">Zinc-finger</keyword>
<feature type="region of interest" description="Disordered" evidence="2">
    <location>
        <begin position="560"/>
        <end position="587"/>
    </location>
</feature>
<reference evidence="4 5" key="1">
    <citation type="journal article" date="2017" name="Genome Biol. Evol.">
        <title>Phytophthora megakarya and P. palmivora, closely related causal agents of cacao black pod rot, underwent increases in genome sizes and gene numbers by different mechanisms.</title>
        <authorList>
            <person name="Ali S.S."/>
            <person name="Shao J."/>
            <person name="Lary D.J."/>
            <person name="Kronmiller B."/>
            <person name="Shen D."/>
            <person name="Strem M.D."/>
            <person name="Amoako-Attah I."/>
            <person name="Akrofi A.Y."/>
            <person name="Begoude B.A."/>
            <person name="Ten Hoopen G.M."/>
            <person name="Coulibaly K."/>
            <person name="Kebe B.I."/>
            <person name="Melnick R.L."/>
            <person name="Guiltinan M.J."/>
            <person name="Tyler B.M."/>
            <person name="Meinhardt L.W."/>
            <person name="Bailey B.A."/>
        </authorList>
    </citation>
    <scope>NUCLEOTIDE SEQUENCE [LARGE SCALE GENOMIC DNA]</scope>
    <source>
        <strain evidence="5">sbr112.9</strain>
    </source>
</reference>
<evidence type="ECO:0000259" key="3">
    <source>
        <dbReference type="PROSITE" id="PS50966"/>
    </source>
</evidence>
<dbReference type="PROSITE" id="PS50966">
    <property type="entry name" value="ZF_SWIM"/>
    <property type="match status" value="1"/>
</dbReference>
<keyword evidence="1" id="KW-0479">Metal-binding</keyword>
<comment type="caution">
    <text evidence="4">The sequence shown here is derived from an EMBL/GenBank/DDBJ whole genome shotgun (WGS) entry which is preliminary data.</text>
</comment>
<dbReference type="GO" id="GO:0008270">
    <property type="term" value="F:zinc ion binding"/>
    <property type="evidence" value="ECO:0007669"/>
    <property type="project" value="UniProtKB-KW"/>
</dbReference>
<keyword evidence="5" id="KW-1185">Reference proteome</keyword>
<dbReference type="AlphaFoldDB" id="A0A2P4Y0D6"/>
<evidence type="ECO:0000256" key="1">
    <source>
        <dbReference type="PROSITE-ProRule" id="PRU00325"/>
    </source>
</evidence>
<dbReference type="Proteomes" id="UP000237271">
    <property type="component" value="Unassembled WGS sequence"/>
</dbReference>
<proteinExistence type="predicted"/>
<gene>
    <name evidence="4" type="ORF">PHPALM_12167</name>
</gene>
<dbReference type="EMBL" id="NCKW01006543">
    <property type="protein sequence ID" value="POM71282.1"/>
    <property type="molecule type" value="Genomic_DNA"/>
</dbReference>
<dbReference type="InterPro" id="IPR007527">
    <property type="entry name" value="Znf_SWIM"/>
</dbReference>
<sequence>MKVPSADINRYLSDKLDVILSPQQTRNILQLVLGSTTIERTKLLLDTFAESDSGNDVLLVQDQLDITCIIVMQTPAQKTCFKQWGDSLVMDWTHGSLLVTSATGRGIPVVDFLALDQKGETMLLIVEFFKRKNPSWNNIQTVVIDKDFVEWRILDDAFPSAKILLCQFHALTYWRKVCRRPKFDLKMAQRDEMEAAFAKLIYCQNSTPKPLPLLGFRPRIDFMISGLLAHQANIIRHQLSAIRKHSTTSRQPDTVPEFLVHVAKRLSDNMLAKVRSQWEYFVVTMSEMTCMKYESGVGKYAVSAQGHAYECNDFLWSCSCLFYCSYNLPCQHLMYIAARIHKFESMPVSSIPPRWDMTEMESMEEDLLRGVLSIQAVQENMKIAGDSYGHDGLTQPTDGDDALEAPDEALAQVKGEQAKQKTTLKATQPCISVGKMVKHRHTKRRIIYMKMRRRERANLVVLSSEEKYCYGKAVFEPVVEHLAGLSSPSFYAALKSWREIVNKGMKQVGFMPAHVMVPPDGSDHETTSDIAPADLIDSMNMISSVARAHGQVEVIRFPRPKARHNRRKKGKQTLLKSSLKPRKYHES</sequence>
<dbReference type="InterPro" id="IPR048324">
    <property type="entry name" value="ZSWIM1-3_RNaseH-like"/>
</dbReference>
<accession>A0A2P4Y0D6</accession>
<dbReference type="Pfam" id="PF21056">
    <property type="entry name" value="ZSWIM1-3_RNaseH-like"/>
    <property type="match status" value="1"/>
</dbReference>
<evidence type="ECO:0000256" key="2">
    <source>
        <dbReference type="SAM" id="MobiDB-lite"/>
    </source>
</evidence>
<keyword evidence="1" id="KW-0862">Zinc</keyword>
<dbReference type="OrthoDB" id="125104at2759"/>
<dbReference type="PANTHER" id="PTHR31569:SF4">
    <property type="entry name" value="SWIM-TYPE DOMAIN-CONTAINING PROTEIN"/>
    <property type="match status" value="1"/>
</dbReference>
<feature type="compositionally biased region" description="Basic residues" evidence="2">
    <location>
        <begin position="560"/>
        <end position="571"/>
    </location>
</feature>
<evidence type="ECO:0000313" key="4">
    <source>
        <dbReference type="EMBL" id="POM71282.1"/>
    </source>
</evidence>
<dbReference type="PANTHER" id="PTHR31569">
    <property type="entry name" value="SWIM-TYPE DOMAIN-CONTAINING PROTEIN"/>
    <property type="match status" value="1"/>
</dbReference>